<dbReference type="PROSITE" id="PS52016">
    <property type="entry name" value="TONB_DEPENDENT_REC_3"/>
    <property type="match status" value="1"/>
</dbReference>
<dbReference type="SUPFAM" id="SSF56935">
    <property type="entry name" value="Porins"/>
    <property type="match status" value="1"/>
</dbReference>
<keyword evidence="2 8" id="KW-0813">Transport</keyword>
<evidence type="ECO:0000256" key="1">
    <source>
        <dbReference type="ARBA" id="ARBA00004571"/>
    </source>
</evidence>
<dbReference type="PANTHER" id="PTHR30069:SF29">
    <property type="entry name" value="HEMOGLOBIN AND HEMOGLOBIN-HAPTOGLOBIN-BINDING PROTEIN 1-RELATED"/>
    <property type="match status" value="1"/>
</dbReference>
<dbReference type="EMBL" id="JAJTTC010000005">
    <property type="protein sequence ID" value="MCF0063792.1"/>
    <property type="molecule type" value="Genomic_DNA"/>
</dbReference>
<evidence type="ECO:0000256" key="3">
    <source>
        <dbReference type="ARBA" id="ARBA00022452"/>
    </source>
</evidence>
<keyword evidence="3 8" id="KW-1134">Transmembrane beta strand</keyword>
<dbReference type="PANTHER" id="PTHR30069">
    <property type="entry name" value="TONB-DEPENDENT OUTER MEMBRANE RECEPTOR"/>
    <property type="match status" value="1"/>
</dbReference>
<dbReference type="GO" id="GO:0044718">
    <property type="term" value="P:siderophore transmembrane transport"/>
    <property type="evidence" value="ECO:0007669"/>
    <property type="project" value="TreeGrafter"/>
</dbReference>
<dbReference type="Gene3D" id="2.40.170.20">
    <property type="entry name" value="TonB-dependent receptor, beta-barrel domain"/>
    <property type="match status" value="1"/>
</dbReference>
<dbReference type="InterPro" id="IPR039426">
    <property type="entry name" value="TonB-dep_rcpt-like"/>
</dbReference>
<comment type="subcellular location">
    <subcellularLocation>
        <location evidence="1 8">Cell outer membrane</location>
        <topology evidence="1 8">Multi-pass membrane protein</topology>
    </subcellularLocation>
</comment>
<evidence type="ECO:0000259" key="10">
    <source>
        <dbReference type="Pfam" id="PF07715"/>
    </source>
</evidence>
<feature type="chain" id="PRO_5040729309" evidence="9">
    <location>
        <begin position="26"/>
        <end position="800"/>
    </location>
</feature>
<feature type="domain" description="TonB-dependent receptor plug" evidence="10">
    <location>
        <begin position="130"/>
        <end position="240"/>
    </location>
</feature>
<dbReference type="RefSeq" id="WP_234656718.1">
    <property type="nucleotide sequence ID" value="NZ_CP094997.1"/>
</dbReference>
<keyword evidence="4 8" id="KW-0812">Transmembrane</keyword>
<dbReference type="Gene3D" id="2.60.40.1120">
    <property type="entry name" value="Carboxypeptidase-like, regulatory domain"/>
    <property type="match status" value="1"/>
</dbReference>
<reference evidence="11" key="1">
    <citation type="submission" date="2021-12" db="EMBL/GenBank/DDBJ databases">
        <title>Novel species in genus Dyadobacter.</title>
        <authorList>
            <person name="Ma C."/>
        </authorList>
    </citation>
    <scope>NUCLEOTIDE SEQUENCE</scope>
    <source>
        <strain evidence="11">LJ419</strain>
    </source>
</reference>
<dbReference type="Proteomes" id="UP001139000">
    <property type="component" value="Unassembled WGS sequence"/>
</dbReference>
<evidence type="ECO:0000256" key="4">
    <source>
        <dbReference type="ARBA" id="ARBA00022692"/>
    </source>
</evidence>
<dbReference type="Pfam" id="PF07715">
    <property type="entry name" value="Plug"/>
    <property type="match status" value="1"/>
</dbReference>
<accession>A0A9X1TG75</accession>
<keyword evidence="6 8" id="KW-0472">Membrane</keyword>
<keyword evidence="11" id="KW-0675">Receptor</keyword>
<evidence type="ECO:0000256" key="8">
    <source>
        <dbReference type="PROSITE-ProRule" id="PRU01360"/>
    </source>
</evidence>
<name>A0A9X1TG75_9BACT</name>
<dbReference type="AlphaFoldDB" id="A0A9X1TG75"/>
<dbReference type="Pfam" id="PF13715">
    <property type="entry name" value="CarbopepD_reg_2"/>
    <property type="match status" value="1"/>
</dbReference>
<gene>
    <name evidence="11" type="ORF">LXM26_19920</name>
</gene>
<dbReference type="InterPro" id="IPR012910">
    <property type="entry name" value="Plug_dom"/>
</dbReference>
<comment type="caution">
    <text evidence="11">The sequence shown here is derived from an EMBL/GenBank/DDBJ whole genome shotgun (WGS) entry which is preliminary data.</text>
</comment>
<dbReference type="InterPro" id="IPR037066">
    <property type="entry name" value="Plug_dom_sf"/>
</dbReference>
<evidence type="ECO:0000256" key="9">
    <source>
        <dbReference type="SAM" id="SignalP"/>
    </source>
</evidence>
<organism evidence="11 12">
    <name type="scientific">Dyadobacter chenwenxiniae</name>
    <dbReference type="NCBI Taxonomy" id="2906456"/>
    <lineage>
        <taxon>Bacteria</taxon>
        <taxon>Pseudomonadati</taxon>
        <taxon>Bacteroidota</taxon>
        <taxon>Cytophagia</taxon>
        <taxon>Cytophagales</taxon>
        <taxon>Spirosomataceae</taxon>
        <taxon>Dyadobacter</taxon>
    </lineage>
</organism>
<dbReference type="InterPro" id="IPR036942">
    <property type="entry name" value="Beta-barrel_TonB_sf"/>
</dbReference>
<dbReference type="InterPro" id="IPR008969">
    <property type="entry name" value="CarboxyPept-like_regulatory"/>
</dbReference>
<dbReference type="GO" id="GO:0009279">
    <property type="term" value="C:cell outer membrane"/>
    <property type="evidence" value="ECO:0007669"/>
    <property type="project" value="UniProtKB-SubCell"/>
</dbReference>
<evidence type="ECO:0000313" key="12">
    <source>
        <dbReference type="Proteomes" id="UP001139000"/>
    </source>
</evidence>
<evidence type="ECO:0000256" key="5">
    <source>
        <dbReference type="ARBA" id="ARBA00022729"/>
    </source>
</evidence>
<feature type="signal peptide" evidence="9">
    <location>
        <begin position="1"/>
        <end position="25"/>
    </location>
</feature>
<proteinExistence type="inferred from homology"/>
<protein>
    <submittedName>
        <fullName evidence="11">TonB-dependent receptor</fullName>
    </submittedName>
</protein>
<evidence type="ECO:0000256" key="2">
    <source>
        <dbReference type="ARBA" id="ARBA00022448"/>
    </source>
</evidence>
<dbReference type="SUPFAM" id="SSF49464">
    <property type="entry name" value="Carboxypeptidase regulatory domain-like"/>
    <property type="match status" value="1"/>
</dbReference>
<keyword evidence="7 8" id="KW-0998">Cell outer membrane</keyword>
<sequence length="800" mass="88905">MKTKSRVKTQVITVFLSMVSVLSFAQTAGSFKGKILDQSTKQPIVGATIQIDQTQLGTNTDTTGLFAINHIPAGTYAVNISCVGFQTKHISEIVITSGKTYYTEIEVLEEIASLNEATVKAFKGENNPLTPVSAFSLSREEIFRNPGAQGDIMRALASLPGVVSSGAQYSAIAARGQGTQDNVYMVDDIPMFNLSHMEAEGFSSGFNDPNGGRFSIFAPRIIDNVQFQNGGFDAVYGRKSSSYLGLGIKEGNKETWSFVGQFDLLGGTVFADGPISKKTSVFASARYQNFGLLQRVLSMENPTSVGFGDYLVKTTTQINAKNKLSLIAMYNPETPRRGIEDVGSGYNINDDNSLGTILFDHRSTKTLVGLNLRTLIDSKSYIKNVLYFRSSTVDNTFGNFTPSLDEEGVILDPRFGRYEDDLRRIKNNQAEIGYRSIYTKRFDKLTVTAGIDAMAINLDHERNITRTDTVYTFRSTDPRPGPGQYYQILDPSLYNSTFEKTAFNGSGYIAASWKVANGFTLNPSIRYDYTGFTEQHTISPRLSGSVLLGDKQSINFSSGIYYQDAAYSDVAGQSGGNTLKNDRTFQNIIGYKYQFSGDLKLVVEGWHKQFDDLIVQPNRVQSYLNNNGTGYAYGGDVSVIKRLSQKWYGQVSYSYMQSKRDDNNGLGEYDYTFNIPHNFSLLGSFKPNEKWIFSGKFRYSTGRPIYAYIVHENVLNDPSKIRYSQEITAINGRRLADYVSLDIRVDYNVPMRKGMFSAFVDLANINNQFNVNAEIFLPQTGKVFNSGLGVFPTFGVRVEL</sequence>
<keyword evidence="5 9" id="KW-0732">Signal</keyword>
<dbReference type="Gene3D" id="2.170.130.10">
    <property type="entry name" value="TonB-dependent receptor, plug domain"/>
    <property type="match status" value="1"/>
</dbReference>
<dbReference type="GO" id="GO:0015344">
    <property type="term" value="F:siderophore uptake transmembrane transporter activity"/>
    <property type="evidence" value="ECO:0007669"/>
    <property type="project" value="TreeGrafter"/>
</dbReference>
<keyword evidence="12" id="KW-1185">Reference proteome</keyword>
<comment type="similarity">
    <text evidence="8">Belongs to the TonB-dependent receptor family.</text>
</comment>
<evidence type="ECO:0000256" key="7">
    <source>
        <dbReference type="ARBA" id="ARBA00023237"/>
    </source>
</evidence>
<evidence type="ECO:0000313" key="11">
    <source>
        <dbReference type="EMBL" id="MCF0063792.1"/>
    </source>
</evidence>
<evidence type="ECO:0000256" key="6">
    <source>
        <dbReference type="ARBA" id="ARBA00023136"/>
    </source>
</evidence>